<feature type="transmembrane region" description="Helical" evidence="1">
    <location>
        <begin position="21"/>
        <end position="42"/>
    </location>
</feature>
<gene>
    <name evidence="2" type="ORF">FHU41_002406</name>
</gene>
<keyword evidence="3" id="KW-1185">Reference proteome</keyword>
<evidence type="ECO:0000313" key="3">
    <source>
        <dbReference type="Proteomes" id="UP000521748"/>
    </source>
</evidence>
<evidence type="ECO:0008006" key="4">
    <source>
        <dbReference type="Google" id="ProtNLM"/>
    </source>
</evidence>
<dbReference type="RefSeq" id="WP_179389853.1">
    <property type="nucleotide sequence ID" value="NZ_JACBYQ010000002.1"/>
</dbReference>
<feature type="transmembrane region" description="Helical" evidence="1">
    <location>
        <begin position="163"/>
        <end position="180"/>
    </location>
</feature>
<feature type="transmembrane region" description="Helical" evidence="1">
    <location>
        <begin position="132"/>
        <end position="151"/>
    </location>
</feature>
<feature type="transmembrane region" description="Helical" evidence="1">
    <location>
        <begin position="244"/>
        <end position="262"/>
    </location>
</feature>
<accession>A0A7Y9S8N1</accession>
<keyword evidence="1" id="KW-0812">Transmembrane</keyword>
<feature type="transmembrane region" description="Helical" evidence="1">
    <location>
        <begin position="54"/>
        <end position="75"/>
    </location>
</feature>
<keyword evidence="1" id="KW-0472">Membrane</keyword>
<feature type="transmembrane region" description="Helical" evidence="1">
    <location>
        <begin position="95"/>
        <end position="120"/>
    </location>
</feature>
<feature type="transmembrane region" description="Helical" evidence="1">
    <location>
        <begin position="274"/>
        <end position="292"/>
    </location>
</feature>
<keyword evidence="1" id="KW-1133">Transmembrane helix</keyword>
<organism evidence="2 3">
    <name type="scientific">Psychromicrobium silvestre</name>
    <dbReference type="NCBI Taxonomy" id="1645614"/>
    <lineage>
        <taxon>Bacteria</taxon>
        <taxon>Bacillati</taxon>
        <taxon>Actinomycetota</taxon>
        <taxon>Actinomycetes</taxon>
        <taxon>Micrococcales</taxon>
        <taxon>Micrococcaceae</taxon>
        <taxon>Psychromicrobium</taxon>
    </lineage>
</organism>
<evidence type="ECO:0000313" key="2">
    <source>
        <dbReference type="EMBL" id="NYE96156.1"/>
    </source>
</evidence>
<feature type="transmembrane region" description="Helical" evidence="1">
    <location>
        <begin position="200"/>
        <end position="223"/>
    </location>
</feature>
<evidence type="ECO:0000256" key="1">
    <source>
        <dbReference type="SAM" id="Phobius"/>
    </source>
</evidence>
<feature type="transmembrane region" description="Helical" evidence="1">
    <location>
        <begin position="299"/>
        <end position="318"/>
    </location>
</feature>
<protein>
    <recommendedName>
        <fullName evidence="4">DUF998 domain-containing protein</fullName>
    </recommendedName>
</protein>
<dbReference type="EMBL" id="JACBYQ010000002">
    <property type="protein sequence ID" value="NYE96156.1"/>
    <property type="molecule type" value="Genomic_DNA"/>
</dbReference>
<feature type="transmembrane region" description="Helical" evidence="1">
    <location>
        <begin position="330"/>
        <end position="351"/>
    </location>
</feature>
<name>A0A7Y9S8N1_9MICC</name>
<comment type="caution">
    <text evidence="2">The sequence shown here is derived from an EMBL/GenBank/DDBJ whole genome shotgun (WGS) entry which is preliminary data.</text>
</comment>
<dbReference type="Proteomes" id="UP000521748">
    <property type="component" value="Unassembled WGS sequence"/>
</dbReference>
<dbReference type="AlphaFoldDB" id="A0A7Y9S8N1"/>
<proteinExistence type="predicted"/>
<reference evidence="2 3" key="1">
    <citation type="submission" date="2020-07" db="EMBL/GenBank/DDBJ databases">
        <title>Sequencing the genomes of 1000 actinobacteria strains.</title>
        <authorList>
            <person name="Klenk H.-P."/>
        </authorList>
    </citation>
    <scope>NUCLEOTIDE SEQUENCE [LARGE SCALE GENOMIC DNA]</scope>
    <source>
        <strain evidence="2 3">DSM 102047</strain>
    </source>
</reference>
<sequence>MSGSTDKSSRQRRTAVSIESRAALIALLAMVLFTVLAFVIFLGKRPALSGDGSVGSLSSLFAAVVGAGVFSASYVSSLRGPESSWLRRSALARRILDVAALAFAHAAIAFMLGQAVFYLFQNAFTGLTLDPFAGGLFVGLSCAASGYAVYLSGARINTYSLSNLLAIFLVSGALTSMVTTDNPSWWEINFSVLGASDSGLSAYAFNTTLIVSGLVITTLASYMTQDLRRWSELNHDSSTQASRIQWSLVLLGILAAGVGLVPVDVAMPLHNTSAIGMILVFVVIIVCLPWWVPSFPRSFFVTSWVLLAGAGFSVLLFFPFGYYNLTGMELVTTAIIFGWLVLFIRNIAALVEDSEDLEHADSSSTRDSLPNRDSSMSRQWAIAKPLSYRELCGGAEVSRRRSGT</sequence>